<evidence type="ECO:0000256" key="4">
    <source>
        <dbReference type="SAM" id="MobiDB-lite"/>
    </source>
</evidence>
<feature type="region of interest" description="Disordered" evidence="4">
    <location>
        <begin position="294"/>
        <end position="322"/>
    </location>
</feature>
<accession>A0A250WWD3</accession>
<feature type="region of interest" description="Disordered" evidence="4">
    <location>
        <begin position="338"/>
        <end position="482"/>
    </location>
</feature>
<organism evidence="7 8">
    <name type="scientific">Chlamydomonas eustigma</name>
    <dbReference type="NCBI Taxonomy" id="1157962"/>
    <lineage>
        <taxon>Eukaryota</taxon>
        <taxon>Viridiplantae</taxon>
        <taxon>Chlorophyta</taxon>
        <taxon>core chlorophytes</taxon>
        <taxon>Chlorophyceae</taxon>
        <taxon>CS clade</taxon>
        <taxon>Chlamydomonadales</taxon>
        <taxon>Chlamydomonadaceae</taxon>
        <taxon>Chlamydomonas</taxon>
    </lineage>
</organism>
<dbReference type="EMBL" id="BEGY01000010">
    <property type="protein sequence ID" value="GAX75148.1"/>
    <property type="molecule type" value="Genomic_DNA"/>
</dbReference>
<dbReference type="GO" id="GO:0032790">
    <property type="term" value="P:ribosome disassembly"/>
    <property type="evidence" value="ECO:0007669"/>
    <property type="project" value="TreeGrafter"/>
</dbReference>
<keyword evidence="3" id="KW-0648">Protein biosynthesis</keyword>
<dbReference type="OrthoDB" id="21573at2759"/>
<dbReference type="STRING" id="1157962.A0A250WWD3"/>
<dbReference type="PANTHER" id="PTHR10938">
    <property type="entry name" value="TRANSLATION INITIATION FACTOR IF-3"/>
    <property type="match status" value="1"/>
</dbReference>
<name>A0A250WWD3_9CHLO</name>
<reference evidence="7 8" key="1">
    <citation type="submission" date="2017-08" db="EMBL/GenBank/DDBJ databases">
        <title>Acidophilic green algal genome provides insights into adaptation to an acidic environment.</title>
        <authorList>
            <person name="Hirooka S."/>
            <person name="Hirose Y."/>
            <person name="Kanesaki Y."/>
            <person name="Higuchi S."/>
            <person name="Fujiwara T."/>
            <person name="Onuma R."/>
            <person name="Era A."/>
            <person name="Ohbayashi R."/>
            <person name="Uzuka A."/>
            <person name="Nozaki H."/>
            <person name="Yoshikawa H."/>
            <person name="Miyagishima S.Y."/>
        </authorList>
    </citation>
    <scope>NUCLEOTIDE SEQUENCE [LARGE SCALE GENOMIC DNA]</scope>
    <source>
        <strain evidence="7 8">NIES-2499</strain>
    </source>
</reference>
<dbReference type="InterPro" id="IPR001288">
    <property type="entry name" value="Translation_initiation_fac_3"/>
</dbReference>
<evidence type="ECO:0000313" key="7">
    <source>
        <dbReference type="EMBL" id="GAX75148.1"/>
    </source>
</evidence>
<dbReference type="Gene3D" id="3.30.110.10">
    <property type="entry name" value="Translation initiation factor 3 (IF-3), C-terminal domain"/>
    <property type="match status" value="1"/>
</dbReference>
<evidence type="ECO:0000313" key="8">
    <source>
        <dbReference type="Proteomes" id="UP000232323"/>
    </source>
</evidence>
<evidence type="ECO:0000259" key="6">
    <source>
        <dbReference type="Pfam" id="PF05198"/>
    </source>
</evidence>
<dbReference type="InterPro" id="IPR036788">
    <property type="entry name" value="T_IF-3_C_sf"/>
</dbReference>
<dbReference type="GO" id="GO:0003743">
    <property type="term" value="F:translation initiation factor activity"/>
    <property type="evidence" value="ECO:0007669"/>
    <property type="project" value="UniProtKB-KW"/>
</dbReference>
<dbReference type="GO" id="GO:0005737">
    <property type="term" value="C:cytoplasm"/>
    <property type="evidence" value="ECO:0007669"/>
    <property type="project" value="UniProtKB-ARBA"/>
</dbReference>
<dbReference type="GO" id="GO:0043022">
    <property type="term" value="F:ribosome binding"/>
    <property type="evidence" value="ECO:0007669"/>
    <property type="project" value="TreeGrafter"/>
</dbReference>
<sequence>MDVVMRRCFEGRVCSSSMRGFVKSSIHVEACSTSRNRKMMLAMGRLDYLDFDWKDDNKADDLADIKNKYDDYLRQDKASVAAGGQFTWSRRRPLRDAYDLYDEFEDDYDDIPEQPKVQEPRFLNGKQILTNTEIKAPLLRLIGPTKEPIGMKPLQEALNMATQAGMDLLLLNPEQAPPVARIIEWSKYKFENEQADKAKKAKATVVETKEIKLTPKTDSHDAAVKLKSVQKFLEKGNKVKLTMRFEGRQLQFKDTGKDFLLKFIQDLGEIAKVEGPLSFKGATYTVMLAPGKMPQPVPASSASAPSLTSNITPAPPSASLEEVPAAAAAAAAAEAPVPQAPSPMSLPPVLSTPSTAPVQGNARHMNGSQVVPSPPSVPSPLLTGATDIKGPAPPPPPGGPAPGTAPLPKQLAMPTGPAPASTPSLARPAAPSPPRGPGRVPVPAGMAPIPPPVAAPSSNRGSAPVPRAPLPPMRPPTSPSSN</sequence>
<evidence type="ECO:0000259" key="5">
    <source>
        <dbReference type="Pfam" id="PF00707"/>
    </source>
</evidence>
<dbReference type="Pfam" id="PF00707">
    <property type="entry name" value="IF3_C"/>
    <property type="match status" value="1"/>
</dbReference>
<proteinExistence type="inferred from homology"/>
<comment type="similarity">
    <text evidence="1">Belongs to the IF-3 family.</text>
</comment>
<evidence type="ECO:0000256" key="2">
    <source>
        <dbReference type="ARBA" id="ARBA00022540"/>
    </source>
</evidence>
<dbReference type="Pfam" id="PF05198">
    <property type="entry name" value="IF3_N"/>
    <property type="match status" value="1"/>
</dbReference>
<feature type="compositionally biased region" description="Low complexity" evidence="4">
    <location>
        <begin position="418"/>
        <end position="429"/>
    </location>
</feature>
<dbReference type="InterPro" id="IPR019814">
    <property type="entry name" value="Translation_initiation_fac_3_N"/>
</dbReference>
<evidence type="ECO:0008006" key="9">
    <source>
        <dbReference type="Google" id="ProtNLM"/>
    </source>
</evidence>
<feature type="domain" description="Translation initiation factor 3 N-terminal" evidence="6">
    <location>
        <begin position="130"/>
        <end position="198"/>
    </location>
</feature>
<feature type="compositionally biased region" description="Low complexity" evidence="4">
    <location>
        <begin position="437"/>
        <end position="447"/>
    </location>
</feature>
<gene>
    <name evidence="7" type="ORF">CEUSTIGMA_g2592.t1</name>
</gene>
<dbReference type="Gene3D" id="3.10.20.80">
    <property type="entry name" value="Translation initiation factor 3 (IF-3), N-terminal domain"/>
    <property type="match status" value="1"/>
</dbReference>
<feature type="compositionally biased region" description="Pro residues" evidence="4">
    <location>
        <begin position="466"/>
        <end position="482"/>
    </location>
</feature>
<dbReference type="NCBIfam" id="TIGR00168">
    <property type="entry name" value="infC"/>
    <property type="match status" value="1"/>
</dbReference>
<dbReference type="InterPro" id="IPR036787">
    <property type="entry name" value="T_IF-3_N_sf"/>
</dbReference>
<dbReference type="SUPFAM" id="SSF54364">
    <property type="entry name" value="Translation initiation factor IF3, N-terminal domain"/>
    <property type="match status" value="1"/>
</dbReference>
<comment type="caution">
    <text evidence="7">The sequence shown here is derived from an EMBL/GenBank/DDBJ whole genome shotgun (WGS) entry which is preliminary data.</text>
</comment>
<dbReference type="InterPro" id="IPR019815">
    <property type="entry name" value="Translation_initiation_fac_3_C"/>
</dbReference>
<dbReference type="Proteomes" id="UP000232323">
    <property type="component" value="Unassembled WGS sequence"/>
</dbReference>
<dbReference type="AlphaFoldDB" id="A0A250WWD3"/>
<dbReference type="SUPFAM" id="SSF55200">
    <property type="entry name" value="Translation initiation factor IF3, C-terminal domain"/>
    <property type="match status" value="1"/>
</dbReference>
<evidence type="ECO:0000256" key="3">
    <source>
        <dbReference type="ARBA" id="ARBA00022917"/>
    </source>
</evidence>
<dbReference type="PANTHER" id="PTHR10938:SF0">
    <property type="entry name" value="TRANSLATION INITIATION FACTOR IF-3, MITOCHONDRIAL"/>
    <property type="match status" value="1"/>
</dbReference>
<keyword evidence="8" id="KW-1185">Reference proteome</keyword>
<evidence type="ECO:0000256" key="1">
    <source>
        <dbReference type="ARBA" id="ARBA00005439"/>
    </source>
</evidence>
<keyword evidence="2" id="KW-0396">Initiation factor</keyword>
<feature type="compositionally biased region" description="Pro residues" evidence="4">
    <location>
        <begin position="391"/>
        <end position="405"/>
    </location>
</feature>
<protein>
    <recommendedName>
        <fullName evidence="9">Translation initiation factor IF-3</fullName>
    </recommendedName>
</protein>
<feature type="domain" description="Translation initiation factor 3 C-terminal" evidence="5">
    <location>
        <begin position="206"/>
        <end position="290"/>
    </location>
</feature>